<sequence length="362" mass="40494">MKTELPKRILALDGGGIRGALTLGFLEKIETILREREGNPHLLLCDYFDLIGGTSTGAIIAAGLSIGMSAGDIKELYLNIGDKIFGEKYSFFKHPVKRMKAAYSFEPLERALAEVFGNITMGGDEIKTGLCVVTKRADTLSTWPILNHPKGKYFKYNKNMLLRQVVRASAAAPSYFMAQQIDVGDNQIATFVDGGVSLANNPGLQLFLIATLKEFPYRWRLGEDNLSLVSIGTGTYTKRYDAKKIAGKNLLGWAQMIPELFMEDANYLNQTILQYLSNSPTARRIDSEILDLKDDLLTEKPALHYVRYNVLLEENELNGLGLNFNQKQLESLRKMDEAKNKNTLYDIGSRAAARFIKPEHII</sequence>
<keyword evidence="3 4" id="KW-0443">Lipid metabolism</keyword>
<keyword evidence="2 4" id="KW-0442">Lipid degradation</keyword>
<dbReference type="GO" id="GO:0004620">
    <property type="term" value="F:phospholipase activity"/>
    <property type="evidence" value="ECO:0007669"/>
    <property type="project" value="TreeGrafter"/>
</dbReference>
<dbReference type="EMBL" id="FNAO01000006">
    <property type="protein sequence ID" value="SDE59432.1"/>
    <property type="molecule type" value="Genomic_DNA"/>
</dbReference>
<dbReference type="GO" id="GO:0016042">
    <property type="term" value="P:lipid catabolic process"/>
    <property type="evidence" value="ECO:0007669"/>
    <property type="project" value="UniProtKB-UniRule"/>
</dbReference>
<gene>
    <name evidence="6" type="ORF">SAMN05421636_10654</name>
</gene>
<dbReference type="GO" id="GO:0006631">
    <property type="term" value="P:fatty acid metabolic process"/>
    <property type="evidence" value="ECO:0007669"/>
    <property type="project" value="TreeGrafter"/>
</dbReference>
<evidence type="ECO:0000256" key="2">
    <source>
        <dbReference type="ARBA" id="ARBA00022963"/>
    </source>
</evidence>
<evidence type="ECO:0000313" key="7">
    <source>
        <dbReference type="Proteomes" id="UP000199109"/>
    </source>
</evidence>
<proteinExistence type="predicted"/>
<dbReference type="OrthoDB" id="9807112at2"/>
<dbReference type="PANTHER" id="PTHR24185:SF1">
    <property type="entry name" value="CALCIUM-INDEPENDENT PHOSPHOLIPASE A2-GAMMA"/>
    <property type="match status" value="1"/>
</dbReference>
<dbReference type="Pfam" id="PF01734">
    <property type="entry name" value="Patatin"/>
    <property type="match status" value="1"/>
</dbReference>
<evidence type="ECO:0000256" key="3">
    <source>
        <dbReference type="ARBA" id="ARBA00023098"/>
    </source>
</evidence>
<dbReference type="Proteomes" id="UP000199109">
    <property type="component" value="Unassembled WGS sequence"/>
</dbReference>
<feature type="domain" description="PNPLA" evidence="5">
    <location>
        <begin position="10"/>
        <end position="207"/>
    </location>
</feature>
<dbReference type="Gene3D" id="3.40.1090.10">
    <property type="entry name" value="Cytosolic phospholipase A2 catalytic domain"/>
    <property type="match status" value="1"/>
</dbReference>
<keyword evidence="7" id="KW-1185">Reference proteome</keyword>
<feature type="short sequence motif" description="DGA/G" evidence="4">
    <location>
        <begin position="193"/>
        <end position="195"/>
    </location>
</feature>
<feature type="active site" description="Nucleophile" evidence="4">
    <location>
        <position position="55"/>
    </location>
</feature>
<protein>
    <submittedName>
        <fullName evidence="6">Patatin-like phospholipase</fullName>
    </submittedName>
</protein>
<dbReference type="PROSITE" id="PS51635">
    <property type="entry name" value="PNPLA"/>
    <property type="match status" value="1"/>
</dbReference>
<evidence type="ECO:0000313" key="6">
    <source>
        <dbReference type="EMBL" id="SDE59432.1"/>
    </source>
</evidence>
<dbReference type="GO" id="GO:0016020">
    <property type="term" value="C:membrane"/>
    <property type="evidence" value="ECO:0007669"/>
    <property type="project" value="TreeGrafter"/>
</dbReference>
<dbReference type="SUPFAM" id="SSF52151">
    <property type="entry name" value="FabD/lysophospholipase-like"/>
    <property type="match status" value="1"/>
</dbReference>
<dbReference type="InterPro" id="IPR002641">
    <property type="entry name" value="PNPLA_dom"/>
</dbReference>
<name>A0A1G7E6X1_9FLAO</name>
<dbReference type="STRING" id="641691.SAMN05421636_10654"/>
<dbReference type="AlphaFoldDB" id="A0A1G7E6X1"/>
<feature type="short sequence motif" description="GXGXXG" evidence="4">
    <location>
        <begin position="14"/>
        <end position="19"/>
    </location>
</feature>
<feature type="active site" description="Proton acceptor" evidence="4">
    <location>
        <position position="193"/>
    </location>
</feature>
<dbReference type="PANTHER" id="PTHR24185">
    <property type="entry name" value="CALCIUM-INDEPENDENT PHOSPHOLIPASE A2-GAMMA"/>
    <property type="match status" value="1"/>
</dbReference>
<evidence type="ECO:0000256" key="4">
    <source>
        <dbReference type="PROSITE-ProRule" id="PRU01161"/>
    </source>
</evidence>
<dbReference type="InterPro" id="IPR016035">
    <property type="entry name" value="Acyl_Trfase/lysoPLipase"/>
</dbReference>
<evidence type="ECO:0000259" key="5">
    <source>
        <dbReference type="PROSITE" id="PS51635"/>
    </source>
</evidence>
<feature type="short sequence motif" description="GXSXG" evidence="4">
    <location>
        <begin position="53"/>
        <end position="57"/>
    </location>
</feature>
<organism evidence="6 7">
    <name type="scientific">Pricia antarctica</name>
    <dbReference type="NCBI Taxonomy" id="641691"/>
    <lineage>
        <taxon>Bacteria</taxon>
        <taxon>Pseudomonadati</taxon>
        <taxon>Bacteroidota</taxon>
        <taxon>Flavobacteriia</taxon>
        <taxon>Flavobacteriales</taxon>
        <taxon>Flavobacteriaceae</taxon>
        <taxon>Pricia</taxon>
    </lineage>
</organism>
<keyword evidence="1 4" id="KW-0378">Hydrolase</keyword>
<evidence type="ECO:0000256" key="1">
    <source>
        <dbReference type="ARBA" id="ARBA00022801"/>
    </source>
</evidence>
<dbReference type="RefSeq" id="WP_091869115.1">
    <property type="nucleotide sequence ID" value="NZ_FNAO01000006.1"/>
</dbReference>
<reference evidence="6 7" key="1">
    <citation type="submission" date="2016-10" db="EMBL/GenBank/DDBJ databases">
        <authorList>
            <person name="de Groot N.N."/>
        </authorList>
    </citation>
    <scope>NUCLEOTIDE SEQUENCE [LARGE SCALE GENOMIC DNA]</scope>
    <source>
        <strain evidence="6 7">DSM 23421</strain>
    </source>
</reference>
<accession>A0A1G7E6X1</accession>